<dbReference type="EMBL" id="GBRH01204734">
    <property type="protein sequence ID" value="JAD93161.1"/>
    <property type="molecule type" value="Transcribed_RNA"/>
</dbReference>
<evidence type="ECO:0000313" key="2">
    <source>
        <dbReference type="EMBL" id="JAD93161.1"/>
    </source>
</evidence>
<organism evidence="2">
    <name type="scientific">Arundo donax</name>
    <name type="common">Giant reed</name>
    <name type="synonym">Donax arundinaceus</name>
    <dbReference type="NCBI Taxonomy" id="35708"/>
    <lineage>
        <taxon>Eukaryota</taxon>
        <taxon>Viridiplantae</taxon>
        <taxon>Streptophyta</taxon>
        <taxon>Embryophyta</taxon>
        <taxon>Tracheophyta</taxon>
        <taxon>Spermatophyta</taxon>
        <taxon>Magnoliopsida</taxon>
        <taxon>Liliopsida</taxon>
        <taxon>Poales</taxon>
        <taxon>Poaceae</taxon>
        <taxon>PACMAD clade</taxon>
        <taxon>Arundinoideae</taxon>
        <taxon>Arundineae</taxon>
        <taxon>Arundo</taxon>
    </lineage>
</organism>
<sequence length="100" mass="11457">MCLWLEATAESHNHTHKRMIVYGKKKWRSQTDPEGQKGGEFSKKFRDSSDIHGNEATEAEGLHLLGTSITRPRSNQIKKRKKENPKRCGEANQVRWGIPS</sequence>
<feature type="region of interest" description="Disordered" evidence="1">
    <location>
        <begin position="26"/>
        <end position="100"/>
    </location>
</feature>
<evidence type="ECO:0000256" key="1">
    <source>
        <dbReference type="SAM" id="MobiDB-lite"/>
    </source>
</evidence>
<accession>A0A0A9DZE8</accession>
<name>A0A0A9DZE8_ARUDO</name>
<reference evidence="2" key="2">
    <citation type="journal article" date="2015" name="Data Brief">
        <title>Shoot transcriptome of the giant reed, Arundo donax.</title>
        <authorList>
            <person name="Barrero R.A."/>
            <person name="Guerrero F.D."/>
            <person name="Moolhuijzen P."/>
            <person name="Goolsby J.A."/>
            <person name="Tidwell J."/>
            <person name="Bellgard S.E."/>
            <person name="Bellgard M.I."/>
        </authorList>
    </citation>
    <scope>NUCLEOTIDE SEQUENCE</scope>
    <source>
        <tissue evidence="2">Shoot tissue taken approximately 20 cm above the soil surface</tissue>
    </source>
</reference>
<dbReference type="AlphaFoldDB" id="A0A0A9DZE8"/>
<feature type="compositionally biased region" description="Basic and acidic residues" evidence="1">
    <location>
        <begin position="29"/>
        <end position="55"/>
    </location>
</feature>
<reference evidence="2" key="1">
    <citation type="submission" date="2014-09" db="EMBL/GenBank/DDBJ databases">
        <authorList>
            <person name="Magalhaes I.L.F."/>
            <person name="Oliveira U."/>
            <person name="Santos F.R."/>
            <person name="Vidigal T.H.D.A."/>
            <person name="Brescovit A.D."/>
            <person name="Santos A.J."/>
        </authorList>
    </citation>
    <scope>NUCLEOTIDE SEQUENCE</scope>
    <source>
        <tissue evidence="2">Shoot tissue taken approximately 20 cm above the soil surface</tissue>
    </source>
</reference>
<protein>
    <submittedName>
        <fullName evidence="2">Uncharacterized protein</fullName>
    </submittedName>
</protein>
<proteinExistence type="predicted"/>